<keyword evidence="3" id="KW-1185">Reference proteome</keyword>
<keyword evidence="1" id="KW-0732">Signal</keyword>
<dbReference type="OrthoDB" id="7874348at2"/>
<feature type="signal peptide" evidence="1">
    <location>
        <begin position="1"/>
        <end position="21"/>
    </location>
</feature>
<dbReference type="EMBL" id="FPAJ01000003">
    <property type="protein sequence ID" value="SFS90540.1"/>
    <property type="molecule type" value="Genomic_DNA"/>
</dbReference>
<dbReference type="STRING" id="394264.SAMN04488040_2355"/>
<name>A0A1I6TN28_9RHOB</name>
<dbReference type="RefSeq" id="WP_093916541.1">
    <property type="nucleotide sequence ID" value="NZ_FPAJ01000003.1"/>
</dbReference>
<sequence length="118" mass="12854">MKNVRIIACIAMTVLATSAQAEFQRVESEAEFVSAVNGKTLNRMLVELNVTPAGAISGTGAVWDVSGNWTWKDGYFCRRLIWGGDDLGYNCQEVALKGSKIRFTSNKGAGESAEFTLR</sequence>
<organism evidence="2 3">
    <name type="scientific">Sulfitobacter marinus</name>
    <dbReference type="NCBI Taxonomy" id="394264"/>
    <lineage>
        <taxon>Bacteria</taxon>
        <taxon>Pseudomonadati</taxon>
        <taxon>Pseudomonadota</taxon>
        <taxon>Alphaproteobacteria</taxon>
        <taxon>Rhodobacterales</taxon>
        <taxon>Roseobacteraceae</taxon>
        <taxon>Sulfitobacter</taxon>
    </lineage>
</organism>
<protein>
    <recommendedName>
        <fullName evidence="4">Dihydrodipicolinate reductase</fullName>
    </recommendedName>
</protein>
<accession>A0A1I6TN28</accession>
<dbReference type="Proteomes" id="UP000199239">
    <property type="component" value="Unassembled WGS sequence"/>
</dbReference>
<proteinExistence type="predicted"/>
<evidence type="ECO:0008006" key="4">
    <source>
        <dbReference type="Google" id="ProtNLM"/>
    </source>
</evidence>
<feature type="chain" id="PRO_5011482406" description="Dihydrodipicolinate reductase" evidence="1">
    <location>
        <begin position="22"/>
        <end position="118"/>
    </location>
</feature>
<reference evidence="3" key="1">
    <citation type="submission" date="2016-10" db="EMBL/GenBank/DDBJ databases">
        <authorList>
            <person name="Varghese N."/>
            <person name="Submissions S."/>
        </authorList>
    </citation>
    <scope>NUCLEOTIDE SEQUENCE [LARGE SCALE GENOMIC DNA]</scope>
    <source>
        <strain evidence="3">DSM 23422</strain>
    </source>
</reference>
<evidence type="ECO:0000256" key="1">
    <source>
        <dbReference type="SAM" id="SignalP"/>
    </source>
</evidence>
<dbReference type="AlphaFoldDB" id="A0A1I6TN28"/>
<gene>
    <name evidence="2" type="ORF">SAMN04488040_2355</name>
</gene>
<evidence type="ECO:0000313" key="2">
    <source>
        <dbReference type="EMBL" id="SFS90540.1"/>
    </source>
</evidence>
<evidence type="ECO:0000313" key="3">
    <source>
        <dbReference type="Proteomes" id="UP000199239"/>
    </source>
</evidence>